<keyword evidence="7" id="KW-1185">Reference proteome</keyword>
<name>A0A1G9D7W6_9PSED</name>
<dbReference type="InterPro" id="IPR016160">
    <property type="entry name" value="Ald_DH_CS_CYS"/>
</dbReference>
<dbReference type="SUPFAM" id="SSF53720">
    <property type="entry name" value="ALDH-like"/>
    <property type="match status" value="1"/>
</dbReference>
<gene>
    <name evidence="6" type="ORF">SAMN05216186_108167</name>
</gene>
<protein>
    <submittedName>
        <fullName evidence="6">Aldehyde dehydrogenase (NAD+)</fullName>
    </submittedName>
</protein>
<evidence type="ECO:0000313" key="7">
    <source>
        <dbReference type="Proteomes" id="UP000198706"/>
    </source>
</evidence>
<dbReference type="PROSITE" id="PS00687">
    <property type="entry name" value="ALDEHYDE_DEHYDR_GLU"/>
    <property type="match status" value="1"/>
</dbReference>
<dbReference type="GO" id="GO:0016620">
    <property type="term" value="F:oxidoreductase activity, acting on the aldehyde or oxo group of donors, NAD or NADP as acceptor"/>
    <property type="evidence" value="ECO:0007669"/>
    <property type="project" value="InterPro"/>
</dbReference>
<dbReference type="Pfam" id="PF00171">
    <property type="entry name" value="Aldedh"/>
    <property type="match status" value="1"/>
</dbReference>
<dbReference type="InterPro" id="IPR016162">
    <property type="entry name" value="Ald_DH_N"/>
</dbReference>
<dbReference type="AlphaFoldDB" id="A0A1G9D7W6"/>
<keyword evidence="2 4" id="KW-0560">Oxidoreductase</keyword>
<evidence type="ECO:0000313" key="6">
    <source>
        <dbReference type="EMBL" id="SDK59941.1"/>
    </source>
</evidence>
<dbReference type="PANTHER" id="PTHR11699">
    <property type="entry name" value="ALDEHYDE DEHYDROGENASE-RELATED"/>
    <property type="match status" value="1"/>
</dbReference>
<dbReference type="RefSeq" id="WP_084336156.1">
    <property type="nucleotide sequence ID" value="NZ_FNFD01000008.1"/>
</dbReference>
<dbReference type="PROSITE" id="PS00070">
    <property type="entry name" value="ALDEHYDE_DEHYDR_CYS"/>
    <property type="match status" value="1"/>
</dbReference>
<feature type="active site" evidence="3">
    <location>
        <position position="249"/>
    </location>
</feature>
<evidence type="ECO:0000256" key="1">
    <source>
        <dbReference type="ARBA" id="ARBA00009986"/>
    </source>
</evidence>
<dbReference type="InterPro" id="IPR016163">
    <property type="entry name" value="Ald_DH_C"/>
</dbReference>
<reference evidence="6 7" key="1">
    <citation type="submission" date="2016-10" db="EMBL/GenBank/DDBJ databases">
        <authorList>
            <person name="de Groot N.N."/>
        </authorList>
    </citation>
    <scope>NUCLEOTIDE SEQUENCE [LARGE SCALE GENOMIC DNA]</scope>
    <source>
        <strain evidence="6 7">JCM 21544</strain>
    </source>
</reference>
<evidence type="ECO:0000256" key="4">
    <source>
        <dbReference type="RuleBase" id="RU003345"/>
    </source>
</evidence>
<accession>A0A1G9D7W6</accession>
<dbReference type="FunFam" id="3.40.309.10:FF:000012">
    <property type="entry name" value="Betaine aldehyde dehydrogenase"/>
    <property type="match status" value="1"/>
</dbReference>
<dbReference type="Gene3D" id="3.40.309.10">
    <property type="entry name" value="Aldehyde Dehydrogenase, Chain A, domain 2"/>
    <property type="match status" value="1"/>
</dbReference>
<comment type="similarity">
    <text evidence="1 4">Belongs to the aldehyde dehydrogenase family.</text>
</comment>
<evidence type="ECO:0000256" key="3">
    <source>
        <dbReference type="PROSITE-ProRule" id="PRU10007"/>
    </source>
</evidence>
<dbReference type="EMBL" id="FNFD01000008">
    <property type="protein sequence ID" value="SDK59941.1"/>
    <property type="molecule type" value="Genomic_DNA"/>
</dbReference>
<dbReference type="InterPro" id="IPR015590">
    <property type="entry name" value="Aldehyde_DH_dom"/>
</dbReference>
<dbReference type="STRING" id="137658.SAMN05216186_108167"/>
<dbReference type="InterPro" id="IPR029510">
    <property type="entry name" value="Ald_DH_CS_GLU"/>
</dbReference>
<proteinExistence type="inferred from homology"/>
<dbReference type="Proteomes" id="UP000198706">
    <property type="component" value="Unassembled WGS sequence"/>
</dbReference>
<evidence type="ECO:0000256" key="2">
    <source>
        <dbReference type="ARBA" id="ARBA00023002"/>
    </source>
</evidence>
<evidence type="ECO:0000259" key="5">
    <source>
        <dbReference type="Pfam" id="PF00171"/>
    </source>
</evidence>
<dbReference type="InterPro" id="IPR016161">
    <property type="entry name" value="Ald_DH/histidinol_DH"/>
</dbReference>
<dbReference type="Gene3D" id="3.40.605.10">
    <property type="entry name" value="Aldehyde Dehydrogenase, Chain A, domain 1"/>
    <property type="match status" value="1"/>
</dbReference>
<sequence>MATQRFDNYIGGEWVAGASYSTNINPSDLSDSLGEYAQADAAQVSAAIAAAREAFPAWSTSGIQARADALDKVGSEILGRREELGQLLAREEGKTLPESIGEVARAGNIFKFFAGECLRQSGELLASVRPGIAVEVTREPLGVIGLITPWNFPIAIPAWKIAPALAYGNCVVIKPADLVPGCAWALAEIISRAGFPAGVFNLVMGSGRVVGEALVNDKRVDGISFTGSVGVGRGIAAACVARGAKVQLEMGGKNPQVILDDADLKTAVELSVQSAFFSTGQRCTASSRLIVTAGIYDRFVAAMAERVGQLKVGHALKAGIDIGPVVSQAQLEQDLRYIDIGRDEGARLVTGGQRVSCETEGYFLAPTLFADSDAAMRISREEIFGPVANIVRVANYEEALAMANDTEFGLSAGIATTSLKYAQHFKRHAQAGMVMVNLPTAGVDYHVPFGGRKGSSYGPREQGRYAQEFYTTVKTSYIAS</sequence>
<organism evidence="6 7">
    <name type="scientific">Pseudomonas indica</name>
    <dbReference type="NCBI Taxonomy" id="137658"/>
    <lineage>
        <taxon>Bacteria</taxon>
        <taxon>Pseudomonadati</taxon>
        <taxon>Pseudomonadota</taxon>
        <taxon>Gammaproteobacteria</taxon>
        <taxon>Pseudomonadales</taxon>
        <taxon>Pseudomonadaceae</taxon>
        <taxon>Pseudomonas</taxon>
    </lineage>
</organism>
<dbReference type="CDD" id="cd07097">
    <property type="entry name" value="ALDH_KGSADH-YcbD"/>
    <property type="match status" value="1"/>
</dbReference>
<dbReference type="FunFam" id="3.40.605.10:FF:000007">
    <property type="entry name" value="NAD/NADP-dependent betaine aldehyde dehydrogenase"/>
    <property type="match status" value="1"/>
</dbReference>
<feature type="domain" description="Aldehyde dehydrogenase" evidence="5">
    <location>
        <begin position="14"/>
        <end position="475"/>
    </location>
</feature>